<keyword evidence="2 6" id="KW-0808">Transferase</keyword>
<keyword evidence="5 6" id="KW-0067">ATP-binding</keyword>
<dbReference type="GO" id="GO:0008662">
    <property type="term" value="F:1-phosphofructokinase activity"/>
    <property type="evidence" value="ECO:0007669"/>
    <property type="project" value="UniProtKB-EC"/>
</dbReference>
<evidence type="ECO:0000256" key="1">
    <source>
        <dbReference type="ARBA" id="ARBA00005380"/>
    </source>
</evidence>
<evidence type="ECO:0000259" key="7">
    <source>
        <dbReference type="Pfam" id="PF00294"/>
    </source>
</evidence>
<dbReference type="InterPro" id="IPR011611">
    <property type="entry name" value="PfkB_dom"/>
</dbReference>
<comment type="catalytic activity">
    <reaction evidence="6">
        <text>D-tagatofuranose 6-phosphate + ATP = D-tagatofuranose 1,6-bisphosphate + ADP + H(+)</text>
        <dbReference type="Rhea" id="RHEA:12420"/>
        <dbReference type="ChEBI" id="CHEBI:15378"/>
        <dbReference type="ChEBI" id="CHEBI:30616"/>
        <dbReference type="ChEBI" id="CHEBI:58694"/>
        <dbReference type="ChEBI" id="CHEBI:58695"/>
        <dbReference type="ChEBI" id="CHEBI:456216"/>
        <dbReference type="EC" id="2.7.1.144"/>
    </reaction>
</comment>
<dbReference type="PIRSF" id="PIRSF000535">
    <property type="entry name" value="1PFK/6PFK/LacC"/>
    <property type="match status" value="1"/>
</dbReference>
<gene>
    <name evidence="8" type="primary">pfkB</name>
    <name evidence="8" type="ORF">NQ502_12695</name>
</gene>
<dbReference type="InterPro" id="IPR022463">
    <property type="entry name" value="1-PFruKinase"/>
</dbReference>
<dbReference type="SUPFAM" id="SSF53613">
    <property type="entry name" value="Ribokinase-like"/>
    <property type="match status" value="1"/>
</dbReference>
<organism evidence="8 9">
    <name type="scientific">Ruminococcus gauvreauii</name>
    <dbReference type="NCBI Taxonomy" id="438033"/>
    <lineage>
        <taxon>Bacteria</taxon>
        <taxon>Bacillati</taxon>
        <taxon>Bacillota</taxon>
        <taxon>Clostridia</taxon>
        <taxon>Eubacteriales</taxon>
        <taxon>Oscillospiraceae</taxon>
        <taxon>Ruminococcus</taxon>
    </lineage>
</organism>
<keyword evidence="9" id="KW-1185">Reference proteome</keyword>
<name>A0ABY5VD30_9FIRM</name>
<dbReference type="PANTHER" id="PTHR46566:SF1">
    <property type="entry name" value="1-PHOSPHOFRUCTOKINASE"/>
    <property type="match status" value="1"/>
</dbReference>
<protein>
    <recommendedName>
        <fullName evidence="6">Tagatose-6-phosphate kinase</fullName>
        <ecNumber evidence="6">2.7.1.144</ecNumber>
    </recommendedName>
</protein>
<dbReference type="NCBIfam" id="TIGR03828">
    <property type="entry name" value="pfkB"/>
    <property type="match status" value="1"/>
</dbReference>
<dbReference type="InterPro" id="IPR017583">
    <property type="entry name" value="Tagatose/fructose_Pkinase"/>
</dbReference>
<comment type="similarity">
    <text evidence="1">Belongs to the carbohydrate kinase pfkB family.</text>
</comment>
<feature type="domain" description="Carbohydrate kinase PfkB" evidence="7">
    <location>
        <begin position="16"/>
        <end position="288"/>
    </location>
</feature>
<dbReference type="Proteomes" id="UP001060164">
    <property type="component" value="Chromosome"/>
</dbReference>
<dbReference type="CDD" id="cd01164">
    <property type="entry name" value="FruK_PfkB_like"/>
    <property type="match status" value="1"/>
</dbReference>
<dbReference type="InterPro" id="IPR029056">
    <property type="entry name" value="Ribokinase-like"/>
</dbReference>
<dbReference type="PANTHER" id="PTHR46566">
    <property type="entry name" value="1-PHOSPHOFRUCTOKINASE-RELATED"/>
    <property type="match status" value="1"/>
</dbReference>
<dbReference type="EC" id="2.7.1.144" evidence="6"/>
<evidence type="ECO:0000256" key="5">
    <source>
        <dbReference type="ARBA" id="ARBA00022840"/>
    </source>
</evidence>
<comment type="similarity">
    <text evidence="6">Belongs to the carbohydrate kinase PfkB family. LacC subfamily.</text>
</comment>
<evidence type="ECO:0000256" key="2">
    <source>
        <dbReference type="ARBA" id="ARBA00022679"/>
    </source>
</evidence>
<sequence length="302" mass="32753">MIYTVTFNPALDYIISVPDLQMGKTNRTSAEQMYPGGKGINVSIVLKNLGFESTALGFAAGFVGREIQKKLAVQGISARFIHLDQGCSRINVKLKDYDGMEINGKGPVISPDHLKQLFDQLDDLTEKDMLVLAGSIPDSIPDTIYRDIMKRLAPRQIPVVVDASGKLLQEVLMYHPFLVKPNHHELGGLFGVELTTREEVIPYAKKLKDSGASNVLVSMSKEGAVLVDADGGVHSSPPPAGRLVNAVGAGDSMVAGFLAGWLEQHSYEHAFRMGLAAGSASAFSEQLTTRREAEILYKQLKA</sequence>
<evidence type="ECO:0000256" key="6">
    <source>
        <dbReference type="PIRNR" id="PIRNR000535"/>
    </source>
</evidence>
<dbReference type="NCBIfam" id="TIGR03168">
    <property type="entry name" value="1-PFK"/>
    <property type="match status" value="1"/>
</dbReference>
<accession>A0ABY5VD30</accession>
<dbReference type="RefSeq" id="WP_028529291.1">
    <property type="nucleotide sequence ID" value="NZ_CABLBR010000021.1"/>
</dbReference>
<comment type="pathway">
    <text evidence="6">Carbohydrate metabolism; D-tagatose 6-phosphate degradation; D-glyceraldehyde 3-phosphate and glycerone phosphate from D-tagatose 6-phosphate: step 1/2.</text>
</comment>
<evidence type="ECO:0000256" key="4">
    <source>
        <dbReference type="ARBA" id="ARBA00022777"/>
    </source>
</evidence>
<keyword evidence="6" id="KW-0423">Lactose metabolism</keyword>
<keyword evidence="3 6" id="KW-0547">Nucleotide-binding</keyword>
<reference evidence="8" key="1">
    <citation type="journal article" date="2022" name="Cell">
        <title>Design, construction, and in vivo augmentation of a complex gut microbiome.</title>
        <authorList>
            <person name="Cheng A.G."/>
            <person name="Ho P.Y."/>
            <person name="Aranda-Diaz A."/>
            <person name="Jain S."/>
            <person name="Yu F.B."/>
            <person name="Meng X."/>
            <person name="Wang M."/>
            <person name="Iakiviak M."/>
            <person name="Nagashima K."/>
            <person name="Zhao A."/>
            <person name="Murugkar P."/>
            <person name="Patil A."/>
            <person name="Atabakhsh K."/>
            <person name="Weakley A."/>
            <person name="Yan J."/>
            <person name="Brumbaugh A.R."/>
            <person name="Higginbottom S."/>
            <person name="Dimas A."/>
            <person name="Shiver A.L."/>
            <person name="Deutschbauer A."/>
            <person name="Neff N."/>
            <person name="Sonnenburg J.L."/>
            <person name="Huang K.C."/>
            <person name="Fischbach M.A."/>
        </authorList>
    </citation>
    <scope>NUCLEOTIDE SEQUENCE</scope>
    <source>
        <strain evidence="8">DSM 19829</strain>
    </source>
</reference>
<keyword evidence="4" id="KW-0418">Kinase</keyword>
<dbReference type="Pfam" id="PF00294">
    <property type="entry name" value="PfkB"/>
    <property type="match status" value="1"/>
</dbReference>
<dbReference type="Gene3D" id="3.40.1190.20">
    <property type="match status" value="1"/>
</dbReference>
<evidence type="ECO:0000313" key="9">
    <source>
        <dbReference type="Proteomes" id="UP001060164"/>
    </source>
</evidence>
<dbReference type="EMBL" id="CP102290">
    <property type="protein sequence ID" value="UWP58234.1"/>
    <property type="molecule type" value="Genomic_DNA"/>
</dbReference>
<proteinExistence type="inferred from homology"/>
<evidence type="ECO:0000256" key="3">
    <source>
        <dbReference type="ARBA" id="ARBA00022741"/>
    </source>
</evidence>
<evidence type="ECO:0000313" key="8">
    <source>
        <dbReference type="EMBL" id="UWP58234.1"/>
    </source>
</evidence>